<dbReference type="Gene3D" id="1.10.630.10">
    <property type="entry name" value="Cytochrome P450"/>
    <property type="match status" value="1"/>
</dbReference>
<protein>
    <submittedName>
        <fullName evidence="10">Putative cytochrome P450 52A12</fullName>
    </submittedName>
</protein>
<keyword evidence="5 8" id="KW-0560">Oxidoreductase</keyword>
<dbReference type="InterPro" id="IPR047146">
    <property type="entry name" value="Cyt_P450_E_CYP52_fungi"/>
</dbReference>
<evidence type="ECO:0000313" key="11">
    <source>
        <dbReference type="Proteomes" id="UP000256328"/>
    </source>
</evidence>
<evidence type="ECO:0000256" key="6">
    <source>
        <dbReference type="ARBA" id="ARBA00023004"/>
    </source>
</evidence>
<evidence type="ECO:0000256" key="8">
    <source>
        <dbReference type="RuleBase" id="RU000461"/>
    </source>
</evidence>
<evidence type="ECO:0000256" key="3">
    <source>
        <dbReference type="ARBA" id="ARBA00022617"/>
    </source>
</evidence>
<dbReference type="CDD" id="cd11063">
    <property type="entry name" value="CYP52"/>
    <property type="match status" value="1"/>
</dbReference>
<gene>
    <name evidence="10" type="ORF">BP5796_03978</name>
</gene>
<evidence type="ECO:0000313" key="10">
    <source>
        <dbReference type="EMBL" id="RDW85653.1"/>
    </source>
</evidence>
<dbReference type="OrthoDB" id="1470350at2759"/>
<evidence type="ECO:0000256" key="2">
    <source>
        <dbReference type="ARBA" id="ARBA00010617"/>
    </source>
</evidence>
<name>A0A3D8SH77_9HELO</name>
<keyword evidence="9" id="KW-0472">Membrane</keyword>
<dbReference type="GO" id="GO:0020037">
    <property type="term" value="F:heme binding"/>
    <property type="evidence" value="ECO:0007669"/>
    <property type="project" value="InterPro"/>
</dbReference>
<dbReference type="InterPro" id="IPR001128">
    <property type="entry name" value="Cyt_P450"/>
</dbReference>
<keyword evidence="9" id="KW-0812">Transmembrane</keyword>
<dbReference type="InterPro" id="IPR017972">
    <property type="entry name" value="Cyt_P450_CS"/>
</dbReference>
<evidence type="ECO:0000256" key="1">
    <source>
        <dbReference type="ARBA" id="ARBA00001971"/>
    </source>
</evidence>
<dbReference type="PROSITE" id="PS00086">
    <property type="entry name" value="CYTOCHROME_P450"/>
    <property type="match status" value="1"/>
</dbReference>
<reference evidence="10 11" key="1">
    <citation type="journal article" date="2018" name="IMA Fungus">
        <title>IMA Genome-F 9: Draft genome sequence of Annulohypoxylon stygium, Aspergillus mulundensis, Berkeleyomyces basicola (syn. Thielaviopsis basicola), Ceratocystis smalleyi, two Cercospora beticola strains, Coleophoma cylindrospora, Fusarium fracticaudum, Phialophora cf. hyalina, and Morchella septimelata.</title>
        <authorList>
            <person name="Wingfield B.D."/>
            <person name="Bills G.F."/>
            <person name="Dong Y."/>
            <person name="Huang W."/>
            <person name="Nel W.J."/>
            <person name="Swalarsk-Parry B.S."/>
            <person name="Vaghefi N."/>
            <person name="Wilken P.M."/>
            <person name="An Z."/>
            <person name="de Beer Z.W."/>
            <person name="De Vos L."/>
            <person name="Chen L."/>
            <person name="Duong T.A."/>
            <person name="Gao Y."/>
            <person name="Hammerbacher A."/>
            <person name="Kikkert J.R."/>
            <person name="Li Y."/>
            <person name="Li H."/>
            <person name="Li K."/>
            <person name="Li Q."/>
            <person name="Liu X."/>
            <person name="Ma X."/>
            <person name="Naidoo K."/>
            <person name="Pethybridge S.J."/>
            <person name="Sun J."/>
            <person name="Steenkamp E.T."/>
            <person name="van der Nest M.A."/>
            <person name="van Wyk S."/>
            <person name="Wingfield M.J."/>
            <person name="Xiong C."/>
            <person name="Yue Q."/>
            <person name="Zhang X."/>
        </authorList>
    </citation>
    <scope>NUCLEOTIDE SEQUENCE [LARGE SCALE GENOMIC DNA]</scope>
    <source>
        <strain evidence="10 11">BP5796</strain>
    </source>
</reference>
<sequence>MEWSYYVYAGALVLAFFVALKISDFISVARFQKKHGCKPARPIPQRERIIGYDLYKTQVKAHKEKRLLDLSRKRFADYGNTWSAAMMGRTFINTTEPENIKAILATNFKDFGIGKRINAFGPLLGQGIFTSDGALWEHSRASPIHTFKALVRPNFTRAQVADLTTFETHIQHLIARIPRKGGTVDIQSLFFQLTMDSASEFLLGVSVNSLSSPEGSESNKFAASFDFAQSRLGNRSRLGILVHIFRDAEFEKACKVVHEYVDGIVDGALKRAKALDLEKNIDGKERAERYIFLDELVKATRNPKQIRDELLNVFLAGRDTTASLLSHSFHVLARRQDIWKKLKAEVDELNGAKPTYETLRNMKYLKNFLNEALRLYPIVPGNARFANKATVLPTGGGPQGKDPLFVAKDQVVAYSVYSMHRMPSIYGPDADEFKPERWDSPSLRPGWGYLPFNGGPRICVGQQFALTEASYTIVRIMQEFGYIVPRDNNPWREQLSLTLSVADGVKVTLVPRQN</sequence>
<dbReference type="Proteomes" id="UP000256328">
    <property type="component" value="Unassembled WGS sequence"/>
</dbReference>
<accession>A0A3D8SH77</accession>
<evidence type="ECO:0000256" key="9">
    <source>
        <dbReference type="SAM" id="Phobius"/>
    </source>
</evidence>
<comment type="similarity">
    <text evidence="2 8">Belongs to the cytochrome P450 family.</text>
</comment>
<dbReference type="GO" id="GO:0005506">
    <property type="term" value="F:iron ion binding"/>
    <property type="evidence" value="ECO:0007669"/>
    <property type="project" value="InterPro"/>
</dbReference>
<organism evidence="10 11">
    <name type="scientific">Coleophoma crateriformis</name>
    <dbReference type="NCBI Taxonomy" id="565419"/>
    <lineage>
        <taxon>Eukaryota</taxon>
        <taxon>Fungi</taxon>
        <taxon>Dikarya</taxon>
        <taxon>Ascomycota</taxon>
        <taxon>Pezizomycotina</taxon>
        <taxon>Leotiomycetes</taxon>
        <taxon>Helotiales</taxon>
        <taxon>Dermateaceae</taxon>
        <taxon>Coleophoma</taxon>
    </lineage>
</organism>
<keyword evidence="4 8" id="KW-0479">Metal-binding</keyword>
<dbReference type="PRINTS" id="PR01239">
    <property type="entry name" value="EP450IICYP52"/>
</dbReference>
<keyword evidence="9" id="KW-1133">Transmembrane helix</keyword>
<dbReference type="SUPFAM" id="SSF48264">
    <property type="entry name" value="Cytochrome P450"/>
    <property type="match status" value="1"/>
</dbReference>
<comment type="cofactor">
    <cofactor evidence="1">
        <name>heme</name>
        <dbReference type="ChEBI" id="CHEBI:30413"/>
    </cofactor>
</comment>
<dbReference type="PANTHER" id="PTHR24287:SF1">
    <property type="entry name" value="P450, PUTATIVE (EUROFUNG)-RELATED"/>
    <property type="match status" value="1"/>
</dbReference>
<proteinExistence type="inferred from homology"/>
<dbReference type="EMBL" id="PDLN01000005">
    <property type="protein sequence ID" value="RDW85653.1"/>
    <property type="molecule type" value="Genomic_DNA"/>
</dbReference>
<feature type="transmembrane region" description="Helical" evidence="9">
    <location>
        <begin position="6"/>
        <end position="26"/>
    </location>
</feature>
<comment type="caution">
    <text evidence="10">The sequence shown here is derived from an EMBL/GenBank/DDBJ whole genome shotgun (WGS) entry which is preliminary data.</text>
</comment>
<dbReference type="PANTHER" id="PTHR24287">
    <property type="entry name" value="P450, PUTATIVE (EUROFUNG)-RELATED"/>
    <property type="match status" value="1"/>
</dbReference>
<dbReference type="InterPro" id="IPR002974">
    <property type="entry name" value="Cyt_P450_E_CYP52_ascomycetes"/>
</dbReference>
<keyword evidence="3 8" id="KW-0349">Heme</keyword>
<evidence type="ECO:0000256" key="7">
    <source>
        <dbReference type="ARBA" id="ARBA00023033"/>
    </source>
</evidence>
<dbReference type="AlphaFoldDB" id="A0A3D8SH77"/>
<evidence type="ECO:0000256" key="5">
    <source>
        <dbReference type="ARBA" id="ARBA00023002"/>
    </source>
</evidence>
<dbReference type="InterPro" id="IPR036396">
    <property type="entry name" value="Cyt_P450_sf"/>
</dbReference>
<dbReference type="PRINTS" id="PR00385">
    <property type="entry name" value="P450"/>
</dbReference>
<keyword evidence="11" id="KW-1185">Reference proteome</keyword>
<keyword evidence="6 8" id="KW-0408">Iron</keyword>
<dbReference type="Pfam" id="PF00067">
    <property type="entry name" value="p450"/>
    <property type="match status" value="1"/>
</dbReference>
<dbReference type="GO" id="GO:0016712">
    <property type="term" value="F:oxidoreductase activity, acting on paired donors, with incorporation or reduction of molecular oxygen, reduced flavin or flavoprotein as one donor, and incorporation of one atom of oxygen"/>
    <property type="evidence" value="ECO:0007669"/>
    <property type="project" value="InterPro"/>
</dbReference>
<evidence type="ECO:0000256" key="4">
    <source>
        <dbReference type="ARBA" id="ARBA00022723"/>
    </source>
</evidence>
<keyword evidence="7 8" id="KW-0503">Monooxygenase</keyword>